<keyword evidence="6 8" id="KW-0472">Membrane</keyword>
<keyword evidence="3 8" id="KW-1134">Transmembrane beta strand</keyword>
<feature type="domain" description="TonB-dependent receptor plug" evidence="12">
    <location>
        <begin position="66"/>
        <end position="174"/>
    </location>
</feature>
<feature type="signal peptide" evidence="10">
    <location>
        <begin position="1"/>
        <end position="34"/>
    </location>
</feature>
<gene>
    <name evidence="13" type="ORF">ACFOEB_15995</name>
</gene>
<dbReference type="EMBL" id="JBHRTL010000031">
    <property type="protein sequence ID" value="MFC3156714.1"/>
    <property type="molecule type" value="Genomic_DNA"/>
</dbReference>
<evidence type="ECO:0000256" key="7">
    <source>
        <dbReference type="ARBA" id="ARBA00023237"/>
    </source>
</evidence>
<feature type="domain" description="TonB-dependent receptor-like beta-barrel" evidence="11">
    <location>
        <begin position="507"/>
        <end position="981"/>
    </location>
</feature>
<evidence type="ECO:0000256" key="9">
    <source>
        <dbReference type="RuleBase" id="RU003357"/>
    </source>
</evidence>
<evidence type="ECO:0000256" key="6">
    <source>
        <dbReference type="ARBA" id="ARBA00023136"/>
    </source>
</evidence>
<dbReference type="PANTHER" id="PTHR40980:SF3">
    <property type="entry name" value="TONB-DEPENDENT RECEPTOR-LIKE BETA-BARREL DOMAIN-CONTAINING PROTEIN"/>
    <property type="match status" value="1"/>
</dbReference>
<reference evidence="14" key="1">
    <citation type="journal article" date="2019" name="Int. J. Syst. Evol. Microbiol.">
        <title>The Global Catalogue of Microorganisms (GCM) 10K type strain sequencing project: providing services to taxonomists for standard genome sequencing and annotation.</title>
        <authorList>
            <consortium name="The Broad Institute Genomics Platform"/>
            <consortium name="The Broad Institute Genome Sequencing Center for Infectious Disease"/>
            <person name="Wu L."/>
            <person name="Ma J."/>
        </authorList>
    </citation>
    <scope>NUCLEOTIDE SEQUENCE [LARGE SCALE GENOMIC DNA]</scope>
    <source>
        <strain evidence="14">KCTC 52141</strain>
    </source>
</reference>
<organism evidence="13 14">
    <name type="scientific">Gilvimarinus japonicus</name>
    <dbReference type="NCBI Taxonomy" id="1796469"/>
    <lineage>
        <taxon>Bacteria</taxon>
        <taxon>Pseudomonadati</taxon>
        <taxon>Pseudomonadota</taxon>
        <taxon>Gammaproteobacteria</taxon>
        <taxon>Cellvibrionales</taxon>
        <taxon>Cellvibrionaceae</taxon>
        <taxon>Gilvimarinus</taxon>
    </lineage>
</organism>
<keyword evidence="4 8" id="KW-0812">Transmembrane</keyword>
<dbReference type="Pfam" id="PF07715">
    <property type="entry name" value="Plug"/>
    <property type="match status" value="1"/>
</dbReference>
<evidence type="ECO:0000313" key="14">
    <source>
        <dbReference type="Proteomes" id="UP001595548"/>
    </source>
</evidence>
<evidence type="ECO:0000256" key="1">
    <source>
        <dbReference type="ARBA" id="ARBA00004571"/>
    </source>
</evidence>
<dbReference type="RefSeq" id="WP_382418068.1">
    <property type="nucleotide sequence ID" value="NZ_AP031500.1"/>
</dbReference>
<dbReference type="Gene3D" id="2.40.170.20">
    <property type="entry name" value="TonB-dependent receptor, beta-barrel domain"/>
    <property type="match status" value="1"/>
</dbReference>
<comment type="similarity">
    <text evidence="8 9">Belongs to the TonB-dependent receptor family.</text>
</comment>
<accession>A0ABV7HVM9</accession>
<dbReference type="InterPro" id="IPR036942">
    <property type="entry name" value="Beta-barrel_TonB_sf"/>
</dbReference>
<evidence type="ECO:0000256" key="8">
    <source>
        <dbReference type="PROSITE-ProRule" id="PRU01360"/>
    </source>
</evidence>
<dbReference type="InterPro" id="IPR037066">
    <property type="entry name" value="Plug_dom_sf"/>
</dbReference>
<keyword evidence="10" id="KW-0732">Signal</keyword>
<dbReference type="Pfam" id="PF00593">
    <property type="entry name" value="TonB_dep_Rec_b-barrel"/>
    <property type="match status" value="1"/>
</dbReference>
<evidence type="ECO:0000259" key="12">
    <source>
        <dbReference type="Pfam" id="PF07715"/>
    </source>
</evidence>
<evidence type="ECO:0000256" key="5">
    <source>
        <dbReference type="ARBA" id="ARBA00023077"/>
    </source>
</evidence>
<keyword evidence="2 8" id="KW-0813">Transport</keyword>
<dbReference type="InterPro" id="IPR012910">
    <property type="entry name" value="Plug_dom"/>
</dbReference>
<dbReference type="Proteomes" id="UP001595548">
    <property type="component" value="Unassembled WGS sequence"/>
</dbReference>
<dbReference type="SUPFAM" id="SSF56935">
    <property type="entry name" value="Porins"/>
    <property type="match status" value="1"/>
</dbReference>
<protein>
    <submittedName>
        <fullName evidence="13">TonB-dependent receptor</fullName>
    </submittedName>
</protein>
<proteinExistence type="inferred from homology"/>
<name>A0ABV7HVM9_9GAMM</name>
<dbReference type="Gene3D" id="2.170.130.10">
    <property type="entry name" value="TonB-dependent receptor, plug domain"/>
    <property type="match status" value="1"/>
</dbReference>
<sequence>MYRTLKKNPISVIVGYVAAAGAAAMALSTPVAVAQDNTALDQEPLLEEVVVKGIRRSLQEAADMKRMSSQIMDAISAEDMGKLPDQNAAESLKRVTGVQIGNRNGQGSTIRIRGMSQVNIELNGSTYVGAGVRPGLSGASNRSISLEDIPSDLLSTIEVIKAPSADMNEGALTGTVNLKTRRPLDLDDHFIGGTFKNTYSDVAEEDTQNYSLFLGKNWDDKFGVMVSLTDKENLTRNDTVAYRNWSATPYFGANPDALGLTEFVTATDSSGQTGVAISPQQINLEQREVRQDGFAADITLQFKPLDELDIYLQGVRTSYDETVAASTLSLGLYDINTGEGIALNSFEDLQFGQFTPGTTAVDKEGNPMQVDGEVTLVSGGFEIPSAATGGDSHTAGGQAAARDITNTNISLGGSWTENVWSVSTNFSYGKSTFDSDWMNQSLKGSYGNINCAWRDPRPLDPFSGGPVDCAENLRFGYDMAAGDLGSVFVDPTLTGVNPSIADPNDGPNDIAGGGNYLTDPYSYAVAYTGLYADEFTSRNNAGQVDFNWNIEAGPITSLEFGYRGAERINERTASRGVASHWREECTLDAYQLSRSECEAAGALFTDVRIGAEDGNSLYVQPPERQGLAVITDGSFMSGVDGAGQFPSQWISGNAFTFASDPAGRLNEVWGMSAMSDKLQDYRIEEQTQALYLKANFSLADDMVYGNAGVRAVETDTTSYSYTVTDDAISQVLFDDLYAQSDYQQQKMNRSYTNYLPSFNLNWEFHESWLLRFAANRSMARPDLGALVPGYTVTDVNSLTGTVGNENLDPWLVDQADLSLEWYFDEDQAGFASMALFYKDFSSFITTESGIMSECRARGETRTCNFTRSVNGEGELSGVELGYSQPLPLGFGVQANYTYLDSETPEGLPIPGNSENTYNLIGYYENFGFGARIAYFWQDEALNTATGFGGRPEYTSDRGQLDASINYDVNDYLSLTLSGSNLLQEGERSYVQIEERLLLAQQFDRTIAFSVRGRF</sequence>
<dbReference type="InterPro" id="IPR039426">
    <property type="entry name" value="TonB-dep_rcpt-like"/>
</dbReference>
<evidence type="ECO:0000256" key="4">
    <source>
        <dbReference type="ARBA" id="ARBA00022692"/>
    </source>
</evidence>
<dbReference type="NCBIfam" id="TIGR01782">
    <property type="entry name" value="TonB-Xanth-Caul"/>
    <property type="match status" value="1"/>
</dbReference>
<evidence type="ECO:0000256" key="3">
    <source>
        <dbReference type="ARBA" id="ARBA00022452"/>
    </source>
</evidence>
<keyword evidence="13" id="KW-0675">Receptor</keyword>
<evidence type="ECO:0000256" key="2">
    <source>
        <dbReference type="ARBA" id="ARBA00022448"/>
    </source>
</evidence>
<dbReference type="PROSITE" id="PS52016">
    <property type="entry name" value="TONB_DEPENDENT_REC_3"/>
    <property type="match status" value="1"/>
</dbReference>
<keyword evidence="7 8" id="KW-0998">Cell outer membrane</keyword>
<dbReference type="PANTHER" id="PTHR40980">
    <property type="entry name" value="PLUG DOMAIN-CONTAINING PROTEIN"/>
    <property type="match status" value="1"/>
</dbReference>
<comment type="caution">
    <text evidence="13">The sequence shown here is derived from an EMBL/GenBank/DDBJ whole genome shotgun (WGS) entry which is preliminary data.</text>
</comment>
<dbReference type="InterPro" id="IPR010104">
    <property type="entry name" value="TonB_rcpt_bac"/>
</dbReference>
<evidence type="ECO:0000259" key="11">
    <source>
        <dbReference type="Pfam" id="PF00593"/>
    </source>
</evidence>
<keyword evidence="5 9" id="KW-0798">TonB box</keyword>
<dbReference type="InterPro" id="IPR000531">
    <property type="entry name" value="Beta-barrel_TonB"/>
</dbReference>
<comment type="subcellular location">
    <subcellularLocation>
        <location evidence="1 8">Cell outer membrane</location>
        <topology evidence="1 8">Multi-pass membrane protein</topology>
    </subcellularLocation>
</comment>
<keyword evidence="14" id="KW-1185">Reference proteome</keyword>
<evidence type="ECO:0000256" key="10">
    <source>
        <dbReference type="SAM" id="SignalP"/>
    </source>
</evidence>
<feature type="chain" id="PRO_5046162735" evidence="10">
    <location>
        <begin position="35"/>
        <end position="1014"/>
    </location>
</feature>
<evidence type="ECO:0000313" key="13">
    <source>
        <dbReference type="EMBL" id="MFC3156714.1"/>
    </source>
</evidence>